<dbReference type="GO" id="GO:0006265">
    <property type="term" value="P:DNA topological change"/>
    <property type="evidence" value="ECO:0007669"/>
    <property type="project" value="InterPro"/>
</dbReference>
<dbReference type="Gene3D" id="3.90.15.10">
    <property type="entry name" value="Topoisomerase I, Chain A, domain 3"/>
    <property type="match status" value="1"/>
</dbReference>
<proteinExistence type="inferred from homology"/>
<feature type="region of interest" description="Disordered" evidence="7">
    <location>
        <begin position="1"/>
        <end position="29"/>
    </location>
</feature>
<dbReference type="OrthoDB" id="9778962at2"/>
<comment type="catalytic activity">
    <reaction evidence="1">
        <text>ATP-independent breakage of single-stranded DNA, followed by passage and rejoining.</text>
        <dbReference type="EC" id="5.6.2.1"/>
    </reaction>
</comment>
<keyword evidence="5" id="KW-0238">DNA-binding</keyword>
<sequence length="360" mass="40915">MRAAREDEGPAGAGEAKAPADLTYATDAEPGIRRRRAGKGFTYIAPDGARLADPAVRDRIRALAIPPAWTDVWISPDPDGHMQATGRDQKGRKQYRYHAGWTAHRDETKFASLTAFASSLPKIRDRIDRDLRQPGITRERVLASVVWLLDRTLIRIGNEAYSREGESFGLTTLRNRHVTVEGQRIRFAFVGKSGRAWKLTLSDRRMARILAKVENLPGQHLFQYLDEQDQNRLIHSNDVNAYLRETAGPDFTSKHFRTWAATTGAAILFAEREKPATGRELARATNEVVDAVADRLRNTRAVCRRCYVHPLVFERWEEGTLGEEIRQIRRRSRRPLRGLNDDESTVLRWLRRQGEGDGGR</sequence>
<evidence type="ECO:0000313" key="10">
    <source>
        <dbReference type="EMBL" id="RST87529.1"/>
    </source>
</evidence>
<protein>
    <recommendedName>
        <fullName evidence="3">DNA topoisomerase</fullName>
        <ecNumber evidence="3">5.6.2.1</ecNumber>
    </recommendedName>
</protein>
<evidence type="ECO:0000256" key="1">
    <source>
        <dbReference type="ARBA" id="ARBA00000213"/>
    </source>
</evidence>
<gene>
    <name evidence="10" type="ORF">EJC49_04710</name>
</gene>
<evidence type="ECO:0000259" key="8">
    <source>
        <dbReference type="Pfam" id="PF01028"/>
    </source>
</evidence>
<accession>A0A3S0AAT0</accession>
<dbReference type="GO" id="GO:0003917">
    <property type="term" value="F:DNA topoisomerase type I (single strand cut, ATP-independent) activity"/>
    <property type="evidence" value="ECO:0007669"/>
    <property type="project" value="UniProtKB-EC"/>
</dbReference>
<dbReference type="InterPro" id="IPR011010">
    <property type="entry name" value="DNA_brk_join_enz"/>
</dbReference>
<keyword evidence="11" id="KW-1185">Reference proteome</keyword>
<reference evidence="10 11" key="1">
    <citation type="submission" date="2018-12" db="EMBL/GenBank/DDBJ databases">
        <title>Mesorhizobium carbonis sp. nov., isolated from coal mine water.</title>
        <authorList>
            <person name="Xin W."/>
            <person name="Xu Z."/>
            <person name="Xiang F."/>
            <person name="Zhang J."/>
            <person name="Xi L."/>
            <person name="Liu J."/>
        </authorList>
    </citation>
    <scope>NUCLEOTIDE SEQUENCE [LARGE SCALE GENOMIC DNA]</scope>
    <source>
        <strain evidence="10 11">B2.3</strain>
    </source>
</reference>
<comment type="caution">
    <text evidence="10">The sequence shown here is derived from an EMBL/GenBank/DDBJ whole genome shotgun (WGS) entry which is preliminary data.</text>
</comment>
<dbReference type="PROSITE" id="PS52038">
    <property type="entry name" value="TOPO_IB_2"/>
    <property type="match status" value="1"/>
</dbReference>
<keyword evidence="6 10" id="KW-0413">Isomerase</keyword>
<dbReference type="Gene3D" id="3.30.66.10">
    <property type="entry name" value="DNA topoisomerase I domain"/>
    <property type="match status" value="1"/>
</dbReference>
<evidence type="ECO:0000259" key="9">
    <source>
        <dbReference type="Pfam" id="PF21338"/>
    </source>
</evidence>
<evidence type="ECO:0000256" key="5">
    <source>
        <dbReference type="ARBA" id="ARBA00023125"/>
    </source>
</evidence>
<dbReference type="Gene3D" id="1.10.132.120">
    <property type="match status" value="1"/>
</dbReference>
<evidence type="ECO:0000256" key="6">
    <source>
        <dbReference type="ARBA" id="ARBA00023235"/>
    </source>
</evidence>
<dbReference type="InterPro" id="IPR013500">
    <property type="entry name" value="TopoI_cat_euk"/>
</dbReference>
<dbReference type="InterPro" id="IPR014711">
    <property type="entry name" value="TopoI_cat_a-hlx-sub_euk"/>
</dbReference>
<dbReference type="PRINTS" id="PR00416">
    <property type="entry name" value="EUTPISMRASEI"/>
</dbReference>
<feature type="domain" description="DNA topoisomerase I catalytic core eukaryotic-type" evidence="8">
    <location>
        <begin position="103"/>
        <end position="315"/>
    </location>
</feature>
<keyword evidence="4" id="KW-0799">Topoisomerase</keyword>
<dbReference type="EMBL" id="RWKW01000015">
    <property type="protein sequence ID" value="RST87529.1"/>
    <property type="molecule type" value="Genomic_DNA"/>
</dbReference>
<dbReference type="Proteomes" id="UP000278398">
    <property type="component" value="Unassembled WGS sequence"/>
</dbReference>
<evidence type="ECO:0000256" key="3">
    <source>
        <dbReference type="ARBA" id="ARBA00012891"/>
    </source>
</evidence>
<organism evidence="10 11">
    <name type="scientific">Aquibium carbonis</name>
    <dbReference type="NCBI Taxonomy" id="2495581"/>
    <lineage>
        <taxon>Bacteria</taxon>
        <taxon>Pseudomonadati</taxon>
        <taxon>Pseudomonadota</taxon>
        <taxon>Alphaproteobacteria</taxon>
        <taxon>Hyphomicrobiales</taxon>
        <taxon>Phyllobacteriaceae</taxon>
        <taxon>Aquibium</taxon>
    </lineage>
</organism>
<evidence type="ECO:0000256" key="4">
    <source>
        <dbReference type="ARBA" id="ARBA00023029"/>
    </source>
</evidence>
<evidence type="ECO:0000313" key="11">
    <source>
        <dbReference type="Proteomes" id="UP000278398"/>
    </source>
</evidence>
<dbReference type="InterPro" id="IPR049331">
    <property type="entry name" value="Top1B_N_bact"/>
</dbReference>
<name>A0A3S0AAT0_9HYPH</name>
<dbReference type="Pfam" id="PF21338">
    <property type="entry name" value="Top1B_N_bact"/>
    <property type="match status" value="1"/>
</dbReference>
<dbReference type="SUPFAM" id="SSF55869">
    <property type="entry name" value="DNA topoisomerase I domain"/>
    <property type="match status" value="1"/>
</dbReference>
<dbReference type="InterPro" id="IPR035447">
    <property type="entry name" value="DNA_topo_I_N_sf"/>
</dbReference>
<dbReference type="InterPro" id="IPR001631">
    <property type="entry name" value="TopoI"/>
</dbReference>
<feature type="domain" description="DNA topoisomerase IB N-terminal" evidence="9">
    <location>
        <begin position="40"/>
        <end position="88"/>
    </location>
</feature>
<dbReference type="EC" id="5.6.2.1" evidence="3"/>
<dbReference type="GO" id="GO:0003677">
    <property type="term" value="F:DNA binding"/>
    <property type="evidence" value="ECO:0007669"/>
    <property type="project" value="UniProtKB-KW"/>
</dbReference>
<comment type="similarity">
    <text evidence="2">Belongs to the type IB topoisomerase family.</text>
</comment>
<dbReference type="SUPFAM" id="SSF56349">
    <property type="entry name" value="DNA breaking-rejoining enzymes"/>
    <property type="match status" value="1"/>
</dbReference>
<dbReference type="Pfam" id="PF01028">
    <property type="entry name" value="Topoisom_I"/>
    <property type="match status" value="1"/>
</dbReference>
<evidence type="ECO:0000256" key="2">
    <source>
        <dbReference type="ARBA" id="ARBA00006645"/>
    </source>
</evidence>
<evidence type="ECO:0000256" key="7">
    <source>
        <dbReference type="SAM" id="MobiDB-lite"/>
    </source>
</evidence>
<dbReference type="AlphaFoldDB" id="A0A3S0AAT0"/>
<dbReference type="RefSeq" id="WP_126698311.1">
    <property type="nucleotide sequence ID" value="NZ_RWKW01000015.1"/>
</dbReference>